<evidence type="ECO:0000313" key="3">
    <source>
        <dbReference type="EMBL" id="TGO02088.1"/>
    </source>
</evidence>
<dbReference type="InterPro" id="IPR025960">
    <property type="entry name" value="RVT_N"/>
</dbReference>
<dbReference type="Pfam" id="PF13655">
    <property type="entry name" value="RVT_N"/>
    <property type="match status" value="1"/>
</dbReference>
<evidence type="ECO:0000313" key="2">
    <source>
        <dbReference type="EMBL" id="KHD07874.1"/>
    </source>
</evidence>
<accession>A0A0A6PC96</accession>
<comment type="caution">
    <text evidence="2">The sequence shown here is derived from an EMBL/GenBank/DDBJ whole genome shotgun (WGS) entry which is preliminary data.</text>
</comment>
<organism evidence="2 4">
    <name type="scientific">Candidatus Thiomargarita nelsonii</name>
    <dbReference type="NCBI Taxonomy" id="1003181"/>
    <lineage>
        <taxon>Bacteria</taxon>
        <taxon>Pseudomonadati</taxon>
        <taxon>Pseudomonadota</taxon>
        <taxon>Gammaproteobacteria</taxon>
        <taxon>Thiotrichales</taxon>
        <taxon>Thiotrichaceae</taxon>
        <taxon>Thiomargarita</taxon>
    </lineage>
</organism>
<dbReference type="EMBL" id="JSZA02000232">
    <property type="protein sequence ID" value="TGO02088.1"/>
    <property type="molecule type" value="Genomic_DNA"/>
</dbReference>
<keyword evidence="4" id="KW-1185">Reference proteome</keyword>
<name>A0A0A6PC96_9GAMM</name>
<evidence type="ECO:0000313" key="4">
    <source>
        <dbReference type="Proteomes" id="UP000030428"/>
    </source>
</evidence>
<feature type="domain" description="Reverse transcriptase N-terminal" evidence="1">
    <location>
        <begin position="16"/>
        <end position="49"/>
    </location>
</feature>
<proteinExistence type="predicted"/>
<reference evidence="2 4" key="1">
    <citation type="journal article" date="2016" name="Front. Microbiol.">
        <title>Single-Cell (Meta-)Genomics of a Dimorphic Candidatus Thiomargarita nelsonii Reveals Genomic Plasticity.</title>
        <authorList>
            <person name="Flood B.E."/>
            <person name="Fliss P."/>
            <person name="Jones D.S."/>
            <person name="Dick G.J."/>
            <person name="Jain S."/>
            <person name="Kaster A.K."/>
            <person name="Winkel M."/>
            <person name="Mussmann M."/>
            <person name="Bailey J."/>
        </authorList>
    </citation>
    <scope>NUCLEOTIDE SEQUENCE [LARGE SCALE GENOMIC DNA]</scope>
    <source>
        <strain evidence="2">Hydrate Ridge</strain>
    </source>
</reference>
<protein>
    <recommendedName>
        <fullName evidence="1">Reverse transcriptase N-terminal domain-containing protein</fullName>
    </recommendedName>
</protein>
<dbReference type="Proteomes" id="UP000030428">
    <property type="component" value="Unassembled WGS sequence"/>
</dbReference>
<dbReference type="AlphaFoldDB" id="A0A0A6PC96"/>
<gene>
    <name evidence="2" type="ORF">PN36_20870</name>
    <name evidence="3" type="ORF">PN36_30700</name>
</gene>
<dbReference type="EMBL" id="JSZA02000092">
    <property type="protein sequence ID" value="KHD07874.1"/>
    <property type="molecule type" value="Genomic_DNA"/>
</dbReference>
<sequence length="68" mass="7426">MTTNLMGDGVIGGPKYSKAYSLIKLLRRSSSNIVLSIRKVTQDNKGGLKRNIFTQQKKALKAGTSLTK</sequence>
<evidence type="ECO:0000259" key="1">
    <source>
        <dbReference type="Pfam" id="PF13655"/>
    </source>
</evidence>